<gene>
    <name evidence="1" type="ORF">L6452_08637</name>
</gene>
<comment type="caution">
    <text evidence="1">The sequence shown here is derived from an EMBL/GenBank/DDBJ whole genome shotgun (WGS) entry which is preliminary data.</text>
</comment>
<reference evidence="1 2" key="2">
    <citation type="journal article" date="2022" name="Mol. Ecol. Resour.">
        <title>The genomes of chicory, endive, great burdock and yacon provide insights into Asteraceae paleo-polyploidization history and plant inulin production.</title>
        <authorList>
            <person name="Fan W."/>
            <person name="Wang S."/>
            <person name="Wang H."/>
            <person name="Wang A."/>
            <person name="Jiang F."/>
            <person name="Liu H."/>
            <person name="Zhao H."/>
            <person name="Xu D."/>
            <person name="Zhang Y."/>
        </authorList>
    </citation>
    <scope>NUCLEOTIDE SEQUENCE [LARGE SCALE GENOMIC DNA]</scope>
    <source>
        <strain evidence="2">cv. Niubang</strain>
    </source>
</reference>
<dbReference type="EMBL" id="CM042049">
    <property type="protein sequence ID" value="KAI3746213.1"/>
    <property type="molecule type" value="Genomic_DNA"/>
</dbReference>
<proteinExistence type="predicted"/>
<reference evidence="2" key="1">
    <citation type="journal article" date="2022" name="Mol. Ecol. Resour.">
        <title>The genomes of chicory, endive, great burdock and yacon provide insights into Asteraceae palaeo-polyploidization history and plant inulin production.</title>
        <authorList>
            <person name="Fan W."/>
            <person name="Wang S."/>
            <person name="Wang H."/>
            <person name="Wang A."/>
            <person name="Jiang F."/>
            <person name="Liu H."/>
            <person name="Zhao H."/>
            <person name="Xu D."/>
            <person name="Zhang Y."/>
        </authorList>
    </citation>
    <scope>NUCLEOTIDE SEQUENCE [LARGE SCALE GENOMIC DNA]</scope>
    <source>
        <strain evidence="2">cv. Niubang</strain>
    </source>
</reference>
<evidence type="ECO:0000313" key="1">
    <source>
        <dbReference type="EMBL" id="KAI3746213.1"/>
    </source>
</evidence>
<protein>
    <submittedName>
        <fullName evidence="1">Uncharacterized protein</fullName>
    </submittedName>
</protein>
<accession>A0ACB9DHR4</accession>
<sequence>MRLFVALEGLEPCLALSSAYMPIGTVLVSPKVADVINSQRNKLGTFSHGFTYSEHPVACAVALETLKIYRE</sequence>
<dbReference type="Proteomes" id="UP001055879">
    <property type="component" value="Linkage Group LG03"/>
</dbReference>
<evidence type="ECO:0000313" key="2">
    <source>
        <dbReference type="Proteomes" id="UP001055879"/>
    </source>
</evidence>
<name>A0ACB9DHR4_ARCLA</name>
<keyword evidence="2" id="KW-1185">Reference proteome</keyword>
<organism evidence="1 2">
    <name type="scientific">Arctium lappa</name>
    <name type="common">Greater burdock</name>
    <name type="synonym">Lappa major</name>
    <dbReference type="NCBI Taxonomy" id="4217"/>
    <lineage>
        <taxon>Eukaryota</taxon>
        <taxon>Viridiplantae</taxon>
        <taxon>Streptophyta</taxon>
        <taxon>Embryophyta</taxon>
        <taxon>Tracheophyta</taxon>
        <taxon>Spermatophyta</taxon>
        <taxon>Magnoliopsida</taxon>
        <taxon>eudicotyledons</taxon>
        <taxon>Gunneridae</taxon>
        <taxon>Pentapetalae</taxon>
        <taxon>asterids</taxon>
        <taxon>campanulids</taxon>
        <taxon>Asterales</taxon>
        <taxon>Asteraceae</taxon>
        <taxon>Carduoideae</taxon>
        <taxon>Cardueae</taxon>
        <taxon>Arctiinae</taxon>
        <taxon>Arctium</taxon>
    </lineage>
</organism>